<dbReference type="EMBL" id="CANHGI010000006">
    <property type="protein sequence ID" value="CAI5455620.1"/>
    <property type="molecule type" value="Genomic_DNA"/>
</dbReference>
<reference evidence="1" key="1">
    <citation type="submission" date="2022-11" db="EMBL/GenBank/DDBJ databases">
        <authorList>
            <person name="Kikuchi T."/>
        </authorList>
    </citation>
    <scope>NUCLEOTIDE SEQUENCE</scope>
    <source>
        <strain evidence="1">PS1010</strain>
    </source>
</reference>
<evidence type="ECO:0000313" key="1">
    <source>
        <dbReference type="EMBL" id="CAI5455620.1"/>
    </source>
</evidence>
<evidence type="ECO:0000313" key="2">
    <source>
        <dbReference type="Proteomes" id="UP001152747"/>
    </source>
</evidence>
<protein>
    <submittedName>
        <fullName evidence="1">Uncharacterized protein</fullName>
    </submittedName>
</protein>
<accession>A0A9P1NAF2</accession>
<dbReference type="AlphaFoldDB" id="A0A9P1NAF2"/>
<gene>
    <name evidence="1" type="ORF">CAMP_LOCUS18257</name>
</gene>
<dbReference type="Proteomes" id="UP001152747">
    <property type="component" value="Unassembled WGS sequence"/>
</dbReference>
<comment type="caution">
    <text evidence="1">The sequence shown here is derived from an EMBL/GenBank/DDBJ whole genome shotgun (WGS) entry which is preliminary data.</text>
</comment>
<keyword evidence="2" id="KW-1185">Reference proteome</keyword>
<name>A0A9P1NAF2_9PELO</name>
<proteinExistence type="predicted"/>
<sequence>MTGTNKVSQAVPDNQSIEDDLLPDIIEPSTGAQEKCCRVCDIKADPSIIMFSIPTNHEILVKCLKAFGQHFTDNFLKYPAPHYVCLSHAMEHNWRDL</sequence>
<organism evidence="1 2">
    <name type="scientific">Caenorhabditis angaria</name>
    <dbReference type="NCBI Taxonomy" id="860376"/>
    <lineage>
        <taxon>Eukaryota</taxon>
        <taxon>Metazoa</taxon>
        <taxon>Ecdysozoa</taxon>
        <taxon>Nematoda</taxon>
        <taxon>Chromadorea</taxon>
        <taxon>Rhabditida</taxon>
        <taxon>Rhabditina</taxon>
        <taxon>Rhabditomorpha</taxon>
        <taxon>Rhabditoidea</taxon>
        <taxon>Rhabditidae</taxon>
        <taxon>Peloderinae</taxon>
        <taxon>Caenorhabditis</taxon>
    </lineage>
</organism>